<evidence type="ECO:0000313" key="3">
    <source>
        <dbReference type="EMBL" id="GGC65712.1"/>
    </source>
</evidence>
<feature type="signal peptide" evidence="2">
    <location>
        <begin position="1"/>
        <end position="18"/>
    </location>
</feature>
<feature type="region of interest" description="Disordered" evidence="1">
    <location>
        <begin position="153"/>
        <end position="185"/>
    </location>
</feature>
<dbReference type="EMBL" id="BMJH01000002">
    <property type="protein sequence ID" value="GGC65712.1"/>
    <property type="molecule type" value="Genomic_DNA"/>
</dbReference>
<comment type="caution">
    <text evidence="3">The sequence shown here is derived from an EMBL/GenBank/DDBJ whole genome shotgun (WGS) entry which is preliminary data.</text>
</comment>
<feature type="chain" id="PRO_5038875828" evidence="2">
    <location>
        <begin position="19"/>
        <end position="206"/>
    </location>
</feature>
<protein>
    <submittedName>
        <fullName evidence="3">Uncharacterized protein</fullName>
    </submittedName>
</protein>
<evidence type="ECO:0000256" key="1">
    <source>
        <dbReference type="SAM" id="MobiDB-lite"/>
    </source>
</evidence>
<evidence type="ECO:0000256" key="2">
    <source>
        <dbReference type="SAM" id="SignalP"/>
    </source>
</evidence>
<gene>
    <name evidence="3" type="ORF">GCM10011410_17760</name>
</gene>
<dbReference type="RefSeq" id="WP_188673397.1">
    <property type="nucleotide sequence ID" value="NZ_BMJH01000002.1"/>
</dbReference>
<accession>A0A916XF00</accession>
<proteinExistence type="predicted"/>
<reference evidence="3" key="2">
    <citation type="submission" date="2020-09" db="EMBL/GenBank/DDBJ databases">
        <authorList>
            <person name="Sun Q."/>
            <person name="Zhou Y."/>
        </authorList>
    </citation>
    <scope>NUCLEOTIDE SEQUENCE</scope>
    <source>
        <strain evidence="3">CGMCC 1.15478</strain>
    </source>
</reference>
<organism evidence="3 4">
    <name type="scientific">Hoyosella rhizosphaerae</name>
    <dbReference type="NCBI Taxonomy" id="1755582"/>
    <lineage>
        <taxon>Bacteria</taxon>
        <taxon>Bacillati</taxon>
        <taxon>Actinomycetota</taxon>
        <taxon>Actinomycetes</taxon>
        <taxon>Mycobacteriales</taxon>
        <taxon>Hoyosellaceae</taxon>
        <taxon>Hoyosella</taxon>
    </lineage>
</organism>
<keyword evidence="4" id="KW-1185">Reference proteome</keyword>
<dbReference type="Proteomes" id="UP000641514">
    <property type="component" value="Unassembled WGS sequence"/>
</dbReference>
<sequence length="206" mass="21483">MKAQRIFTQGLVATSAAAALTVGATGIAQSAVITNAPEVISAVVLDPEGNTQVEPEALILTPADNNNAVNFITWLVWNDQIAVGTGVEQVNTCEPTCAEGVIVNKPVVIVLDGVEGVEDSDDQYFTEVRISGVDGERSLDLTTVTILPIPAAEEDEDGVVDDEANPVVDAPEEEEDAEELPEVDEDDADAVAEIAAALAKAVAETD</sequence>
<evidence type="ECO:0000313" key="4">
    <source>
        <dbReference type="Proteomes" id="UP000641514"/>
    </source>
</evidence>
<keyword evidence="2" id="KW-0732">Signal</keyword>
<dbReference type="AlphaFoldDB" id="A0A916XF00"/>
<name>A0A916XF00_9ACTN</name>
<reference evidence="3" key="1">
    <citation type="journal article" date="2014" name="Int. J. Syst. Evol. Microbiol.">
        <title>Complete genome sequence of Corynebacterium casei LMG S-19264T (=DSM 44701T), isolated from a smear-ripened cheese.</title>
        <authorList>
            <consortium name="US DOE Joint Genome Institute (JGI-PGF)"/>
            <person name="Walter F."/>
            <person name="Albersmeier A."/>
            <person name="Kalinowski J."/>
            <person name="Ruckert C."/>
        </authorList>
    </citation>
    <scope>NUCLEOTIDE SEQUENCE</scope>
    <source>
        <strain evidence="3">CGMCC 1.15478</strain>
    </source>
</reference>